<reference evidence="1 2" key="1">
    <citation type="submission" date="2021-07" db="EMBL/GenBank/DDBJ databases">
        <title>Draft genome sequence of carbapenem-resistant Aeromonas spp. in Japan.</title>
        <authorList>
            <person name="Maehana S."/>
            <person name="Suzuki M."/>
            <person name="Kitasato H."/>
        </authorList>
    </citation>
    <scope>NUCLEOTIDE SEQUENCE [LARGE SCALE GENOMIC DNA]</scope>
    <source>
        <strain evidence="1 2">KAM382</strain>
    </source>
</reference>
<name>A0ABD0BEQ0_AERCA</name>
<evidence type="ECO:0000313" key="2">
    <source>
        <dbReference type="Proteomes" id="UP000737420"/>
    </source>
</evidence>
<dbReference type="Proteomes" id="UP000737420">
    <property type="component" value="Unassembled WGS sequence"/>
</dbReference>
<protein>
    <submittedName>
        <fullName evidence="1">Uncharacterized protein</fullName>
    </submittedName>
</protein>
<gene>
    <name evidence="1" type="ORF">KAM382_42310</name>
</gene>
<dbReference type="EMBL" id="BPOP01000079">
    <property type="protein sequence ID" value="GJB94170.1"/>
    <property type="molecule type" value="Genomic_DNA"/>
</dbReference>
<accession>A0ABD0BEQ0</accession>
<proteinExistence type="predicted"/>
<evidence type="ECO:0000313" key="1">
    <source>
        <dbReference type="EMBL" id="GJB94170.1"/>
    </source>
</evidence>
<dbReference type="AlphaFoldDB" id="A0ABD0BEQ0"/>
<organism evidence="1 2">
    <name type="scientific">Aeromonas caviae</name>
    <name type="common">Aeromonas punctata</name>
    <dbReference type="NCBI Taxonomy" id="648"/>
    <lineage>
        <taxon>Bacteria</taxon>
        <taxon>Pseudomonadati</taxon>
        <taxon>Pseudomonadota</taxon>
        <taxon>Gammaproteobacteria</taxon>
        <taxon>Aeromonadales</taxon>
        <taxon>Aeromonadaceae</taxon>
        <taxon>Aeromonas</taxon>
    </lineage>
</organism>
<comment type="caution">
    <text evidence="1">The sequence shown here is derived from an EMBL/GenBank/DDBJ whole genome shotgun (WGS) entry which is preliminary data.</text>
</comment>
<sequence length="99" mass="11876">MGYRVGEKRLYRNQRLKLLQWVFEQELPLVEDQAYMAEWGNPAEPKRLEKMAKTIAAFIRSAKRRQSANMRQAIADWEADLAWLKQHYYVSMSWQWPAT</sequence>